<dbReference type="InterPro" id="IPR036329">
    <property type="entry name" value="Aro-AA_hydroxylase_C_sf"/>
</dbReference>
<dbReference type="Gene3D" id="1.10.800.10">
    <property type="entry name" value="Aromatic amino acid hydroxylase"/>
    <property type="match status" value="1"/>
</dbReference>
<proteinExistence type="inferred from homology"/>
<evidence type="ECO:0000256" key="7">
    <source>
        <dbReference type="PIRSR" id="PIRSR601273-2"/>
    </source>
</evidence>
<feature type="binding site" evidence="7">
    <location>
        <position position="167"/>
    </location>
    <ligand>
        <name>Fe cation</name>
        <dbReference type="ChEBI" id="CHEBI:24875"/>
    </ligand>
</feature>
<dbReference type="RefSeq" id="WP_179667960.1">
    <property type="nucleotide sequence ID" value="NZ_JACCFP010000001.1"/>
</dbReference>
<sequence>MFEEGQLYSPVTTADDGTVTVHLGDDHPGVNDPDYRARRNEIAAVSMSWSPGQPVPRIDYTETEHEVWRTVCEHIAPLHEKYACRAYRDAVRALDLPRDRVPQLDEVTTGLQALTGFSYVPAAGIVPLEEFYGSLEDGVFHSTQYLRHHAVPLYTPEPDLIHEVIGHGNLLADPQMAELNRLAGAAARRCETKAGLQVVADVFWFTVEFGVLHEGGELRAYGAGILSSYGEIEEFRGMQIRPIDFAAMATIDYDITHYQPVLFAAESFDHLINDVGAFFASCDDDTPGRLGVSSAASA</sequence>
<evidence type="ECO:0000313" key="9">
    <source>
        <dbReference type="EMBL" id="NYJ01479.1"/>
    </source>
</evidence>
<name>A0A853C292_9ACTN</name>
<keyword evidence="10" id="KW-1185">Reference proteome</keyword>
<dbReference type="Pfam" id="PF00351">
    <property type="entry name" value="Biopterin_H"/>
    <property type="match status" value="1"/>
</dbReference>
<evidence type="ECO:0000256" key="5">
    <source>
        <dbReference type="ARBA" id="ARBA00023004"/>
    </source>
</evidence>
<dbReference type="EC" id="1.14.16.1" evidence="9"/>
<dbReference type="NCBIfam" id="NF008877">
    <property type="entry name" value="PRK11913.1-2"/>
    <property type="match status" value="1"/>
</dbReference>
<dbReference type="PANTHER" id="PTHR11473">
    <property type="entry name" value="AROMATIC AMINO ACID HYDROXYLASE"/>
    <property type="match status" value="1"/>
</dbReference>
<organism evidence="9 10">
    <name type="scientific">Nocardioides thalensis</name>
    <dbReference type="NCBI Taxonomy" id="1914755"/>
    <lineage>
        <taxon>Bacteria</taxon>
        <taxon>Bacillati</taxon>
        <taxon>Actinomycetota</taxon>
        <taxon>Actinomycetes</taxon>
        <taxon>Propionibacteriales</taxon>
        <taxon>Nocardioidaceae</taxon>
        <taxon>Nocardioides</taxon>
    </lineage>
</organism>
<evidence type="ECO:0000313" key="10">
    <source>
        <dbReference type="Proteomes" id="UP000530424"/>
    </source>
</evidence>
<evidence type="ECO:0000256" key="2">
    <source>
        <dbReference type="ARBA" id="ARBA00009712"/>
    </source>
</evidence>
<keyword evidence="5 7" id="KW-0408">Iron</keyword>
<gene>
    <name evidence="9" type="ORF">HNR19_002177</name>
</gene>
<dbReference type="GO" id="GO:0005506">
    <property type="term" value="F:iron ion binding"/>
    <property type="evidence" value="ECO:0007669"/>
    <property type="project" value="InterPro"/>
</dbReference>
<dbReference type="PANTHER" id="PTHR11473:SF24">
    <property type="entry name" value="PHENYLALANINE-4-HYDROXYLASE"/>
    <property type="match status" value="1"/>
</dbReference>
<keyword evidence="3 7" id="KW-0479">Metal-binding</keyword>
<dbReference type="GO" id="GO:0004505">
    <property type="term" value="F:phenylalanine 4-monooxygenase activity"/>
    <property type="evidence" value="ECO:0007669"/>
    <property type="project" value="UniProtKB-EC"/>
</dbReference>
<dbReference type="PROSITE" id="PS51410">
    <property type="entry name" value="BH4_AAA_HYDROXYL_2"/>
    <property type="match status" value="1"/>
</dbReference>
<evidence type="ECO:0000256" key="6">
    <source>
        <dbReference type="ARBA" id="ARBA00023033"/>
    </source>
</evidence>
<dbReference type="Proteomes" id="UP000530424">
    <property type="component" value="Unassembled WGS sequence"/>
</dbReference>
<evidence type="ECO:0000256" key="1">
    <source>
        <dbReference type="ARBA" id="ARBA00001954"/>
    </source>
</evidence>
<accession>A0A853C292</accession>
<dbReference type="InterPro" id="IPR001273">
    <property type="entry name" value="ArAA_hydroxylase"/>
</dbReference>
<reference evidence="9 10" key="1">
    <citation type="submission" date="2020-07" db="EMBL/GenBank/DDBJ databases">
        <title>Sequencing the genomes of 1000 actinobacteria strains.</title>
        <authorList>
            <person name="Klenk H.-P."/>
        </authorList>
    </citation>
    <scope>NUCLEOTIDE SEQUENCE [LARGE SCALE GENOMIC DNA]</scope>
    <source>
        <strain evidence="9 10">DSM 103833</strain>
    </source>
</reference>
<dbReference type="InterPro" id="IPR019774">
    <property type="entry name" value="Aromatic-AA_hydroxylase_C"/>
</dbReference>
<comment type="similarity">
    <text evidence="2">Belongs to the biopterin-dependent aromatic amino acid hydroxylase family.</text>
</comment>
<feature type="domain" description="Biopterin-dependent aromatic amino acid hydroxylase family profile" evidence="8">
    <location>
        <begin position="1"/>
        <end position="298"/>
    </location>
</feature>
<evidence type="ECO:0000259" key="8">
    <source>
        <dbReference type="PROSITE" id="PS51410"/>
    </source>
</evidence>
<keyword evidence="6" id="KW-0503">Monooxygenase</keyword>
<protein>
    <submittedName>
        <fullName evidence="9">Phenylalanine-4-hydroxylase</fullName>
        <ecNumber evidence="9">1.14.16.1</ecNumber>
    </submittedName>
</protein>
<evidence type="ECO:0000256" key="3">
    <source>
        <dbReference type="ARBA" id="ARBA00022723"/>
    </source>
</evidence>
<dbReference type="EMBL" id="JACCFP010000001">
    <property type="protein sequence ID" value="NYJ01479.1"/>
    <property type="molecule type" value="Genomic_DNA"/>
</dbReference>
<dbReference type="PRINTS" id="PR00372">
    <property type="entry name" value="FYWHYDRXLASE"/>
</dbReference>
<dbReference type="InterPro" id="IPR036951">
    <property type="entry name" value="ArAA_hydroxylase_sf"/>
</dbReference>
<keyword evidence="4 9" id="KW-0560">Oxidoreductase</keyword>
<comment type="cofactor">
    <cofactor evidence="1 7">
        <name>Fe(2+)</name>
        <dbReference type="ChEBI" id="CHEBI:29033"/>
    </cofactor>
</comment>
<feature type="binding site" evidence="7">
    <location>
        <position position="208"/>
    </location>
    <ligand>
        <name>Fe cation</name>
        <dbReference type="ChEBI" id="CHEBI:24875"/>
    </ligand>
</feature>
<dbReference type="CDD" id="cd00361">
    <property type="entry name" value="arom_aa_hydroxylase"/>
    <property type="match status" value="1"/>
</dbReference>
<evidence type="ECO:0000256" key="4">
    <source>
        <dbReference type="ARBA" id="ARBA00023002"/>
    </source>
</evidence>
<comment type="caution">
    <text evidence="9">The sequence shown here is derived from an EMBL/GenBank/DDBJ whole genome shotgun (WGS) entry which is preliminary data.</text>
</comment>
<dbReference type="SUPFAM" id="SSF56534">
    <property type="entry name" value="Aromatic aminoacid monoxygenases, catalytic and oligomerization domains"/>
    <property type="match status" value="1"/>
</dbReference>
<feature type="binding site" evidence="7">
    <location>
        <position position="162"/>
    </location>
    <ligand>
        <name>Fe cation</name>
        <dbReference type="ChEBI" id="CHEBI:24875"/>
    </ligand>
</feature>
<dbReference type="AlphaFoldDB" id="A0A853C292"/>